<reference evidence="12 13" key="1">
    <citation type="journal article" date="2013" name="Genome Announc.">
        <title>Draft Genome Sequence of Arthrobacter crystallopoietes Strain BAB-32, Revealing Genes for Bioremediation.</title>
        <authorList>
            <person name="Joshi M.N."/>
            <person name="Pandit A.S."/>
            <person name="Sharma A."/>
            <person name="Pandya R.V."/>
            <person name="Desai S.M."/>
            <person name="Saxena A.K."/>
            <person name="Bagatharia S.B."/>
        </authorList>
    </citation>
    <scope>NUCLEOTIDE SEQUENCE [LARGE SCALE GENOMIC DNA]</scope>
    <source>
        <strain evidence="12 13">BAB-32</strain>
    </source>
</reference>
<comment type="pathway">
    <text evidence="9">Protein modification; lipoprotein biosynthesis (signal peptide cleavage).</text>
</comment>
<evidence type="ECO:0000256" key="1">
    <source>
        <dbReference type="ARBA" id="ARBA00006139"/>
    </source>
</evidence>
<dbReference type="GO" id="GO:0004190">
    <property type="term" value="F:aspartic-type endopeptidase activity"/>
    <property type="evidence" value="ECO:0007669"/>
    <property type="project" value="UniProtKB-UniRule"/>
</dbReference>
<protein>
    <recommendedName>
        <fullName evidence="9">Lipoprotein signal peptidase</fullName>
        <ecNumber evidence="9">3.4.23.36</ecNumber>
    </recommendedName>
    <alternativeName>
        <fullName evidence="9">Prolipoprotein signal peptidase</fullName>
    </alternativeName>
    <alternativeName>
        <fullName evidence="9">Signal peptidase II</fullName>
        <shortName evidence="9">SPase II</shortName>
    </alternativeName>
</protein>
<dbReference type="PANTHER" id="PTHR33695:SF1">
    <property type="entry name" value="LIPOPROTEIN SIGNAL PEPTIDASE"/>
    <property type="match status" value="1"/>
</dbReference>
<feature type="region of interest" description="Disordered" evidence="11">
    <location>
        <begin position="1"/>
        <end position="21"/>
    </location>
</feature>
<comment type="function">
    <text evidence="9">This protein specifically catalyzes the removal of signal peptides from prolipoproteins.</text>
</comment>
<evidence type="ECO:0000256" key="7">
    <source>
        <dbReference type="ARBA" id="ARBA00022989"/>
    </source>
</evidence>
<name>N1V2K7_9MICC</name>
<sequence length="211" mass="22751">MSEPLPDNQQPAGHPHASEPKHPGGAARFVLVLSACAAFAYGLDLLTKTWVLSSMSEGDVIPVFPPLLHWHFIRNSGAAFSIGEDYTWVFTIIMTVVAAGIIFYARRIRSIWWSIALGFLLGGVLGNLTDRLFREPGFGVGHVVDFIALPNFAIFNIADSAIVGSVILWCLLTLRGVGMDGKRITDGEARSGKGRSGGRRDQEPSSGQDSA</sequence>
<keyword evidence="12" id="KW-0449">Lipoprotein</keyword>
<dbReference type="GO" id="GO:0005886">
    <property type="term" value="C:plasma membrane"/>
    <property type="evidence" value="ECO:0007669"/>
    <property type="project" value="UniProtKB-SubCell"/>
</dbReference>
<dbReference type="EMBL" id="ANPE02000126">
    <property type="protein sequence ID" value="EMY34229.1"/>
    <property type="molecule type" value="Genomic_DNA"/>
</dbReference>
<comment type="similarity">
    <text evidence="1 9 10">Belongs to the peptidase A8 family.</text>
</comment>
<evidence type="ECO:0000256" key="11">
    <source>
        <dbReference type="SAM" id="MobiDB-lite"/>
    </source>
</evidence>
<dbReference type="AlphaFoldDB" id="N1V2K7"/>
<evidence type="ECO:0000256" key="5">
    <source>
        <dbReference type="ARBA" id="ARBA00022750"/>
    </source>
</evidence>
<keyword evidence="8 9" id="KW-0472">Membrane</keyword>
<evidence type="ECO:0000313" key="12">
    <source>
        <dbReference type="EMBL" id="EMY34229.1"/>
    </source>
</evidence>
<evidence type="ECO:0000256" key="8">
    <source>
        <dbReference type="ARBA" id="ARBA00023136"/>
    </source>
</evidence>
<dbReference type="OrthoDB" id="4308908at2"/>
<keyword evidence="2 9" id="KW-1003">Cell membrane</keyword>
<dbReference type="GO" id="GO:0006508">
    <property type="term" value="P:proteolysis"/>
    <property type="evidence" value="ECO:0007669"/>
    <property type="project" value="UniProtKB-KW"/>
</dbReference>
<dbReference type="Pfam" id="PF01252">
    <property type="entry name" value="Peptidase_A8"/>
    <property type="match status" value="1"/>
</dbReference>
<keyword evidence="7 9" id="KW-1133">Transmembrane helix</keyword>
<evidence type="ECO:0000256" key="4">
    <source>
        <dbReference type="ARBA" id="ARBA00022692"/>
    </source>
</evidence>
<evidence type="ECO:0000256" key="10">
    <source>
        <dbReference type="RuleBase" id="RU004181"/>
    </source>
</evidence>
<comment type="caution">
    <text evidence="12">The sequence shown here is derived from an EMBL/GenBank/DDBJ whole genome shotgun (WGS) entry which is preliminary data.</text>
</comment>
<feature type="transmembrane region" description="Helical" evidence="9">
    <location>
        <begin position="25"/>
        <end position="43"/>
    </location>
</feature>
<keyword evidence="5 9" id="KW-0064">Aspartyl protease</keyword>
<keyword evidence="4 9" id="KW-0812">Transmembrane</keyword>
<evidence type="ECO:0000256" key="2">
    <source>
        <dbReference type="ARBA" id="ARBA00022475"/>
    </source>
</evidence>
<dbReference type="PRINTS" id="PR00781">
    <property type="entry name" value="LIPOSIGPTASE"/>
</dbReference>
<evidence type="ECO:0000256" key="6">
    <source>
        <dbReference type="ARBA" id="ARBA00022801"/>
    </source>
</evidence>
<feature type="active site" evidence="9">
    <location>
        <position position="159"/>
    </location>
</feature>
<evidence type="ECO:0000256" key="9">
    <source>
        <dbReference type="HAMAP-Rule" id="MF_00161"/>
    </source>
</evidence>
<evidence type="ECO:0000256" key="3">
    <source>
        <dbReference type="ARBA" id="ARBA00022670"/>
    </source>
</evidence>
<evidence type="ECO:0000313" key="13">
    <source>
        <dbReference type="Proteomes" id="UP000010729"/>
    </source>
</evidence>
<dbReference type="UniPathway" id="UPA00665"/>
<dbReference type="Proteomes" id="UP000010729">
    <property type="component" value="Unassembled WGS sequence"/>
</dbReference>
<accession>N1V2K7</accession>
<feature type="region of interest" description="Disordered" evidence="11">
    <location>
        <begin position="185"/>
        <end position="211"/>
    </location>
</feature>
<dbReference type="PANTHER" id="PTHR33695">
    <property type="entry name" value="LIPOPROTEIN SIGNAL PEPTIDASE"/>
    <property type="match status" value="1"/>
</dbReference>
<feature type="active site" evidence="9">
    <location>
        <position position="145"/>
    </location>
</feature>
<dbReference type="NCBIfam" id="TIGR00077">
    <property type="entry name" value="lspA"/>
    <property type="match status" value="1"/>
</dbReference>
<feature type="transmembrane region" description="Helical" evidence="9">
    <location>
        <begin position="111"/>
        <end position="129"/>
    </location>
</feature>
<comment type="subcellular location">
    <subcellularLocation>
        <location evidence="9">Cell membrane</location>
        <topology evidence="9">Multi-pass membrane protein</topology>
    </subcellularLocation>
</comment>
<dbReference type="EC" id="3.4.23.36" evidence="9"/>
<keyword evidence="3 9" id="KW-0645">Protease</keyword>
<dbReference type="HAMAP" id="MF_00161">
    <property type="entry name" value="LspA"/>
    <property type="match status" value="1"/>
</dbReference>
<dbReference type="RefSeq" id="WP_005268999.1">
    <property type="nucleotide sequence ID" value="NZ_ANPE02000126.1"/>
</dbReference>
<feature type="transmembrane region" description="Helical" evidence="9">
    <location>
        <begin position="149"/>
        <end position="174"/>
    </location>
</feature>
<organism evidence="12 13">
    <name type="scientific">Arthrobacter crystallopoietes BAB-32</name>
    <dbReference type="NCBI Taxonomy" id="1246476"/>
    <lineage>
        <taxon>Bacteria</taxon>
        <taxon>Bacillati</taxon>
        <taxon>Actinomycetota</taxon>
        <taxon>Actinomycetes</taxon>
        <taxon>Micrococcales</taxon>
        <taxon>Micrococcaceae</taxon>
        <taxon>Crystallibacter</taxon>
    </lineage>
</organism>
<keyword evidence="6 9" id="KW-0378">Hydrolase</keyword>
<comment type="catalytic activity">
    <reaction evidence="9">
        <text>Release of signal peptides from bacterial membrane prolipoproteins. Hydrolyzes -Xaa-Yaa-Zaa-|-(S,diacylglyceryl)Cys-, in which Xaa is hydrophobic (preferably Leu), and Yaa (Ala or Ser) and Zaa (Gly or Ala) have small, neutral side chains.</text>
        <dbReference type="EC" id="3.4.23.36"/>
    </reaction>
</comment>
<dbReference type="InterPro" id="IPR001872">
    <property type="entry name" value="Peptidase_A8"/>
</dbReference>
<keyword evidence="13" id="KW-1185">Reference proteome</keyword>
<gene>
    <name evidence="9" type="primary">lspA</name>
    <name evidence="12" type="ORF">D477_010841</name>
</gene>
<proteinExistence type="inferred from homology"/>
<feature type="transmembrane region" description="Helical" evidence="9">
    <location>
        <begin position="86"/>
        <end position="104"/>
    </location>
</feature>